<dbReference type="SMART" id="SM00777">
    <property type="entry name" value="Mad3_BUB1_I"/>
    <property type="match status" value="1"/>
</dbReference>
<feature type="region of interest" description="Disordered" evidence="8">
    <location>
        <begin position="513"/>
        <end position="562"/>
    </location>
</feature>
<dbReference type="InterPro" id="IPR015661">
    <property type="entry name" value="Bub1/Mad3"/>
</dbReference>
<dbReference type="GO" id="GO:0000776">
    <property type="term" value="C:kinetochore"/>
    <property type="evidence" value="ECO:0007669"/>
    <property type="project" value="UniProtKB-KW"/>
</dbReference>
<feature type="domain" description="Protein kinase" evidence="9">
    <location>
        <begin position="1273"/>
        <end position="1558"/>
    </location>
</feature>
<keyword evidence="4" id="KW-0995">Kinetochore</keyword>
<dbReference type="InterPro" id="IPR011009">
    <property type="entry name" value="Kinase-like_dom_sf"/>
</dbReference>
<dbReference type="PROSITE" id="PS50011">
    <property type="entry name" value="PROTEIN_KINASE_DOM"/>
    <property type="match status" value="1"/>
</dbReference>
<dbReference type="GO" id="GO:0007094">
    <property type="term" value="P:mitotic spindle assembly checkpoint signaling"/>
    <property type="evidence" value="ECO:0007669"/>
    <property type="project" value="InterPro"/>
</dbReference>
<keyword evidence="2" id="KW-0158">Chromosome</keyword>
<dbReference type="InterPro" id="IPR017441">
    <property type="entry name" value="Protein_kinase_ATP_BS"/>
</dbReference>
<evidence type="ECO:0000313" key="12">
    <source>
        <dbReference type="Proteomes" id="UP001500889"/>
    </source>
</evidence>
<evidence type="ECO:0000259" key="10">
    <source>
        <dbReference type="PROSITE" id="PS51489"/>
    </source>
</evidence>
<dbReference type="PROSITE" id="PS00107">
    <property type="entry name" value="PROTEIN_KINASE_ATP"/>
    <property type="match status" value="1"/>
</dbReference>
<comment type="subcellular location">
    <subcellularLocation>
        <location evidence="1">Chromosome</location>
        <location evidence="1">Centromere</location>
        <location evidence="1">Kinetochore</location>
    </subcellularLocation>
</comment>
<dbReference type="InterPro" id="IPR008271">
    <property type="entry name" value="Ser/Thr_kinase_AS"/>
</dbReference>
<evidence type="ECO:0008006" key="13">
    <source>
        <dbReference type="Google" id="ProtNLM"/>
    </source>
</evidence>
<dbReference type="FunFam" id="1.10.510.10:FF:000807">
    <property type="entry name" value="Checkpoint serine/threonine-protein kinase bub1"/>
    <property type="match status" value="1"/>
</dbReference>
<evidence type="ECO:0000256" key="5">
    <source>
        <dbReference type="ARBA" id="ARBA00022840"/>
    </source>
</evidence>
<evidence type="ECO:0000256" key="3">
    <source>
        <dbReference type="ARBA" id="ARBA00022741"/>
    </source>
</evidence>
<dbReference type="GO" id="GO:0005634">
    <property type="term" value="C:nucleus"/>
    <property type="evidence" value="ECO:0007669"/>
    <property type="project" value="TreeGrafter"/>
</dbReference>
<feature type="region of interest" description="Disordered" evidence="8">
    <location>
        <begin position="712"/>
        <end position="758"/>
    </location>
</feature>
<dbReference type="PANTHER" id="PTHR14030:SF4">
    <property type="entry name" value="BUB1 KINASE, ISOFORM A-RELATED"/>
    <property type="match status" value="1"/>
</dbReference>
<name>A0AAU9G430_DROMD</name>
<keyword evidence="5 7" id="KW-0067">ATP-binding</keyword>
<keyword evidence="3 7" id="KW-0547">Nucleotide-binding</keyword>
<evidence type="ECO:0000256" key="8">
    <source>
        <dbReference type="SAM" id="MobiDB-lite"/>
    </source>
</evidence>
<feature type="domain" description="BUB1 N-terminal" evidence="10">
    <location>
        <begin position="43"/>
        <end position="205"/>
    </location>
</feature>
<dbReference type="PROSITE" id="PS51489">
    <property type="entry name" value="BUB1_N"/>
    <property type="match status" value="1"/>
</dbReference>
<dbReference type="PANTHER" id="PTHR14030">
    <property type="entry name" value="MITOTIC CHECKPOINT SERINE/THREONINE-PROTEIN KINASE BUB1"/>
    <property type="match status" value="1"/>
</dbReference>
<dbReference type="Pfam" id="PF00069">
    <property type="entry name" value="Pkinase"/>
    <property type="match status" value="1"/>
</dbReference>
<dbReference type="GO" id="GO:0051754">
    <property type="term" value="P:meiotic sister chromatid cohesion, centromeric"/>
    <property type="evidence" value="ECO:0007669"/>
    <property type="project" value="TreeGrafter"/>
</dbReference>
<keyword evidence="6" id="KW-0137">Centromere</keyword>
<sequence length="1558" mass="173806">MDFDNAKENIQPLASGRNVTLLQASLSQDSTQSQELLTQRKQMEKDVHTYNGSDPLEPWYAYICWIEQSYPAGGSGSGLQTALYQCLTKFEQDERYRQDRRLIKLFIKFMEKQEDQIECYQQLYNSGIGTMLADFYIAWAYSYDLSGNMRKADEIFRLGLQCRAEPQEELQEAHQHFGYTVGQRMLYSDGDEANAVTQELNERRLALQSLHGRRARSSHTVTVGSVRTGAAVKSQFPGVVQNDAPSTSRARNAGRNVEVFNDENNDINIPPSVADTEVKSSLRSIIDAARGQENLKEPVAWNKAHAKPHKPGKIFGRNATPELAFDIHMDEQRLPPITNYERRMDKPLKLPPNFVEKNKPQEAWVTPVTIEDEPNTNGLPCYHKSMLYPRPNLEFSPEEYRAYCFLKRRDVQHPFVLRNDEWWGTGHTLKGVRRYPNFASASKPQPRDELDQYWKPPPVQGLQVVFDKLYNDEEQQEYQAEEILAAKWLEKRNITVHGSFDMEETVCLPGNKMPRRKSFFPPAQQGSSRKSLMPPRVSIVQEEEDDAGEQETASAVLPAPPPPLVVPQQRIESNIEIFEDSDPTPVPPKADEDKFAMPALPVSAAPPPLRRIEIYEDSEDPTPPSTSKPPPSAFFDADETCSTHMFNMFIKNQAVSTPKGSQKQVPARQFGTVLKEVPLEPEEAISPAAASVESPVETSSPNLRKQLSTILETSEHGTHSSAATTTKSTITSTATSPGSGSASHTALTLTGRSASEECTPAAVRLHRLGASELSTVGEEPERQSGGNFSRRELWEPNAPSVPMMKSLRFQEDKTETIPRTLPRFQEDKTETLPRLPTAMAELSLHQRSAVGAPSLAPQLPTLDDEDDLCGLFGKTPPKFKTFRLSGSPLQGNASSKRICDQTTPDFFGRSIRVEPDVKSSFAMARSQPAAAPSISKLEDSFMTDLSFVPETQAAAVESRSEAMAMPKPEATAAPAPAAMQKKFEIFLDETMPEPAAPPGAAQRSSFALDCTLPETQMPEQKDPVEKQETFGPAHLMASFMKDCTELSSCALTLPVPGAAVAHAADSTSTKRSSTALKFLSDSMSKSQTKSPKKSIAGGEKQSSDFFELNAATEMFATNISMIKNSTLLPPPAAVPAVKLDLLANAAKDAEAYAGAGADADVDARADKEAGEMSIYYKTTPLTPKQSNHSWAQADFETPPKKQFIHPKVNIDQSVLNCTLADINLNPFNVDLITSLLDSIDFSMYIEKLPHCQLVGNAKRLLPGTKMELKGEKFEVVKIIGKGAYGSVFAGRHCKSGKKVALKQERPTNYWEFYICLEVHSRLTSDQMIPAFMHIDYALVGNNSSVYISELSEYGSLINVCNKIKKQTNKNLDEYVVMHMSCQLLDIVDHLHAMGIIHADIKPDNILVMRPLCAQPNELSLQLIDFGVAIDTKLFPPNQAFNYVHHDESFKCIEMRTQRPWTYQLDLFGLASIMHVLLFGRYMEVAQRQPSGIWMPKTALPRYFQRETWETIFRGLLNVRDCRTMPNMQQFRALLKSEMVEKEKYVGEAIAKFNMILQQ</sequence>
<feature type="compositionally biased region" description="Polar residues" evidence="8">
    <location>
        <begin position="1079"/>
        <end position="1089"/>
    </location>
</feature>
<keyword evidence="12" id="KW-1185">Reference proteome</keyword>
<dbReference type="Pfam" id="PF08311">
    <property type="entry name" value="Mad3_BUB1_I"/>
    <property type="match status" value="1"/>
</dbReference>
<dbReference type="Gene3D" id="1.25.40.430">
    <property type="match status" value="1"/>
</dbReference>
<dbReference type="Gene3D" id="1.10.510.10">
    <property type="entry name" value="Transferase(Phosphotransferase) domain 1"/>
    <property type="match status" value="1"/>
</dbReference>
<dbReference type="FunFam" id="1.25.40.430:FF:000003">
    <property type="entry name" value="Checkpoint serine/threonine-protein kinase BUB1"/>
    <property type="match status" value="1"/>
</dbReference>
<dbReference type="CDD" id="cd13981">
    <property type="entry name" value="STKc_Bub1_BubR1"/>
    <property type="match status" value="1"/>
</dbReference>
<organism evidence="11 12">
    <name type="scientific">Drosophila madeirensis</name>
    <name type="common">Fruit fly</name>
    <dbReference type="NCBI Taxonomy" id="30013"/>
    <lineage>
        <taxon>Eukaryota</taxon>
        <taxon>Metazoa</taxon>
        <taxon>Ecdysozoa</taxon>
        <taxon>Arthropoda</taxon>
        <taxon>Hexapoda</taxon>
        <taxon>Insecta</taxon>
        <taxon>Pterygota</taxon>
        <taxon>Neoptera</taxon>
        <taxon>Endopterygota</taxon>
        <taxon>Diptera</taxon>
        <taxon>Brachycera</taxon>
        <taxon>Muscomorpha</taxon>
        <taxon>Ephydroidea</taxon>
        <taxon>Drosophilidae</taxon>
        <taxon>Drosophila</taxon>
        <taxon>Sophophora</taxon>
    </lineage>
</organism>
<dbReference type="Proteomes" id="UP001500889">
    <property type="component" value="Chromosome E"/>
</dbReference>
<dbReference type="SUPFAM" id="SSF56112">
    <property type="entry name" value="Protein kinase-like (PK-like)"/>
    <property type="match status" value="1"/>
</dbReference>
<feature type="compositionally biased region" description="Low complexity" evidence="8">
    <location>
        <begin position="719"/>
        <end position="746"/>
    </location>
</feature>
<feature type="region of interest" description="Disordered" evidence="8">
    <location>
        <begin position="1079"/>
        <end position="1099"/>
    </location>
</feature>
<feature type="binding site" evidence="7">
    <location>
        <position position="1302"/>
    </location>
    <ligand>
        <name>ATP</name>
        <dbReference type="ChEBI" id="CHEBI:30616"/>
    </ligand>
</feature>
<dbReference type="GO" id="GO:0004672">
    <property type="term" value="F:protein kinase activity"/>
    <property type="evidence" value="ECO:0007669"/>
    <property type="project" value="InterPro"/>
</dbReference>
<dbReference type="SMART" id="SM00220">
    <property type="entry name" value="S_TKc"/>
    <property type="match status" value="1"/>
</dbReference>
<evidence type="ECO:0000256" key="4">
    <source>
        <dbReference type="ARBA" id="ARBA00022838"/>
    </source>
</evidence>
<dbReference type="GO" id="GO:0005524">
    <property type="term" value="F:ATP binding"/>
    <property type="evidence" value="ECO:0007669"/>
    <property type="project" value="UniProtKB-UniRule"/>
</dbReference>
<dbReference type="InterPro" id="IPR000719">
    <property type="entry name" value="Prot_kinase_dom"/>
</dbReference>
<dbReference type="GO" id="GO:0032991">
    <property type="term" value="C:protein-containing complex"/>
    <property type="evidence" value="ECO:0007669"/>
    <property type="project" value="UniProtKB-ARBA"/>
</dbReference>
<evidence type="ECO:0000256" key="2">
    <source>
        <dbReference type="ARBA" id="ARBA00022454"/>
    </source>
</evidence>
<dbReference type="PROSITE" id="PS00108">
    <property type="entry name" value="PROTEIN_KINASE_ST"/>
    <property type="match status" value="1"/>
</dbReference>
<proteinExistence type="predicted"/>
<evidence type="ECO:0000256" key="7">
    <source>
        <dbReference type="PROSITE-ProRule" id="PRU10141"/>
    </source>
</evidence>
<reference evidence="11 12" key="1">
    <citation type="submission" date="2024-02" db="EMBL/GenBank/DDBJ databases">
        <title>A chromosome-level genome assembly of Drosophila madeirensis, a fruit fly species endemic to Madeira island.</title>
        <authorList>
            <person name="Tomihara K."/>
            <person name="Llopart A."/>
            <person name="Yamamoto D."/>
        </authorList>
    </citation>
    <scope>NUCLEOTIDE SEQUENCE [LARGE SCALE GENOMIC DNA]</scope>
    <source>
        <strain evidence="11 12">RF1</strain>
    </source>
</reference>
<gene>
    <name evidence="11" type="ORF">DMAD_02561</name>
</gene>
<dbReference type="InterPro" id="IPR013212">
    <property type="entry name" value="Mad3/Bub1_I"/>
</dbReference>
<feature type="region of interest" description="Disordered" evidence="8">
    <location>
        <begin position="774"/>
        <end position="793"/>
    </location>
</feature>
<accession>A0AAU9G430</accession>
<evidence type="ECO:0000259" key="9">
    <source>
        <dbReference type="PROSITE" id="PS50011"/>
    </source>
</evidence>
<evidence type="ECO:0000313" key="11">
    <source>
        <dbReference type="EMBL" id="BFG03263.1"/>
    </source>
</evidence>
<evidence type="ECO:0000256" key="6">
    <source>
        <dbReference type="ARBA" id="ARBA00023328"/>
    </source>
</evidence>
<evidence type="ECO:0000256" key="1">
    <source>
        <dbReference type="ARBA" id="ARBA00004629"/>
    </source>
</evidence>
<protein>
    <recommendedName>
        <fullName evidence="13">Bub1</fullName>
    </recommendedName>
</protein>
<dbReference type="EMBL" id="AP029267">
    <property type="protein sequence ID" value="BFG03263.1"/>
    <property type="molecule type" value="Genomic_DNA"/>
</dbReference>